<evidence type="ECO:0000256" key="8">
    <source>
        <dbReference type="SAM" id="Coils"/>
    </source>
</evidence>
<dbReference type="SMART" id="SM00138">
    <property type="entry name" value="MeTrc"/>
    <property type="match status" value="1"/>
</dbReference>
<dbReference type="SUPFAM" id="SSF53335">
    <property type="entry name" value="S-adenosyl-L-methionine-dependent methyltransferases"/>
    <property type="match status" value="1"/>
</dbReference>
<dbReference type="Pfam" id="PF00563">
    <property type="entry name" value="EAL"/>
    <property type="match status" value="1"/>
</dbReference>
<keyword evidence="7" id="KW-0378">Hydrolase</keyword>
<dbReference type="PROSITE" id="PS50887">
    <property type="entry name" value="GGDEF"/>
    <property type="match status" value="1"/>
</dbReference>
<dbReference type="InterPro" id="IPR035965">
    <property type="entry name" value="PAS-like_dom_sf"/>
</dbReference>
<dbReference type="InterPro" id="IPR035919">
    <property type="entry name" value="EAL_sf"/>
</dbReference>
<name>A0AB39USG1_9GAMM</name>
<dbReference type="PANTHER" id="PTHR44757:SF2">
    <property type="entry name" value="BIOFILM ARCHITECTURE MAINTENANCE PROTEIN MBAA"/>
    <property type="match status" value="1"/>
</dbReference>
<dbReference type="RefSeq" id="WP_369600309.1">
    <property type="nucleotide sequence ID" value="NZ_CP154858.1"/>
</dbReference>
<dbReference type="CDD" id="cd01948">
    <property type="entry name" value="EAL"/>
    <property type="match status" value="1"/>
</dbReference>
<dbReference type="PANTHER" id="PTHR44757">
    <property type="entry name" value="DIGUANYLATE CYCLASE DGCP"/>
    <property type="match status" value="1"/>
</dbReference>
<dbReference type="Gene3D" id="3.30.70.270">
    <property type="match status" value="1"/>
</dbReference>
<dbReference type="InterPro" id="IPR000780">
    <property type="entry name" value="CheR_MeTrfase"/>
</dbReference>
<dbReference type="PROSITE" id="PS50122">
    <property type="entry name" value="CHEB"/>
    <property type="match status" value="1"/>
</dbReference>
<dbReference type="CDD" id="cd00130">
    <property type="entry name" value="PAS"/>
    <property type="match status" value="1"/>
</dbReference>
<dbReference type="EMBL" id="CP154858">
    <property type="protein sequence ID" value="XDT71273.1"/>
    <property type="molecule type" value="Genomic_DNA"/>
</dbReference>
<reference evidence="15" key="1">
    <citation type="submission" date="2024-05" db="EMBL/GenBank/DDBJ databases">
        <title>Genome sequencing of novel strain.</title>
        <authorList>
            <person name="Ganbat D."/>
            <person name="Ganbat S."/>
            <person name="Lee S.-J."/>
        </authorList>
    </citation>
    <scope>NUCLEOTIDE SEQUENCE</scope>
    <source>
        <strain evidence="15">SMD15-11</strain>
    </source>
</reference>
<dbReference type="PROSITE" id="PS50883">
    <property type="entry name" value="EAL"/>
    <property type="match status" value="1"/>
</dbReference>
<feature type="domain" description="CheB-type methylesterase" evidence="11">
    <location>
        <begin position="8"/>
        <end position="192"/>
    </location>
</feature>
<dbReference type="GO" id="GO:0000156">
    <property type="term" value="F:phosphorelay response regulator activity"/>
    <property type="evidence" value="ECO:0007669"/>
    <property type="project" value="InterPro"/>
</dbReference>
<dbReference type="SUPFAM" id="SSF47757">
    <property type="entry name" value="Chemotaxis receptor methyltransferase CheR, N-terminal domain"/>
    <property type="match status" value="1"/>
</dbReference>
<dbReference type="NCBIfam" id="TIGR00229">
    <property type="entry name" value="sensory_box"/>
    <property type="match status" value="1"/>
</dbReference>
<dbReference type="InterPro" id="IPR043128">
    <property type="entry name" value="Rev_trsase/Diguanyl_cyclase"/>
</dbReference>
<dbReference type="Pfam" id="PF01339">
    <property type="entry name" value="CheB_methylest"/>
    <property type="match status" value="1"/>
</dbReference>
<dbReference type="PRINTS" id="PR00996">
    <property type="entry name" value="CHERMTFRASE"/>
</dbReference>
<keyword evidence="6" id="KW-0949">S-adenosyl-L-methionine</keyword>
<dbReference type="CDD" id="cd16434">
    <property type="entry name" value="CheB-CheR_fusion"/>
    <property type="match status" value="1"/>
</dbReference>
<dbReference type="GO" id="GO:0005737">
    <property type="term" value="C:cytoplasm"/>
    <property type="evidence" value="ECO:0007669"/>
    <property type="project" value="InterPro"/>
</dbReference>
<feature type="active site" evidence="7">
    <location>
        <position position="49"/>
    </location>
</feature>
<dbReference type="SMART" id="SM00052">
    <property type="entry name" value="EAL"/>
    <property type="match status" value="1"/>
</dbReference>
<dbReference type="SMART" id="SM00091">
    <property type="entry name" value="PAS"/>
    <property type="match status" value="2"/>
</dbReference>
<dbReference type="SMART" id="SM00267">
    <property type="entry name" value="GGDEF"/>
    <property type="match status" value="1"/>
</dbReference>
<dbReference type="InterPro" id="IPR000700">
    <property type="entry name" value="PAS-assoc_C"/>
</dbReference>
<evidence type="ECO:0000259" key="10">
    <source>
        <dbReference type="PROSITE" id="PS50113"/>
    </source>
</evidence>
<dbReference type="GO" id="GO:0008983">
    <property type="term" value="F:protein-glutamate O-methyltransferase activity"/>
    <property type="evidence" value="ECO:0007669"/>
    <property type="project" value="UniProtKB-EC"/>
</dbReference>
<dbReference type="PROSITE" id="PS50112">
    <property type="entry name" value="PAS"/>
    <property type="match status" value="1"/>
</dbReference>
<dbReference type="InterPro" id="IPR035909">
    <property type="entry name" value="CheB_C"/>
</dbReference>
<dbReference type="Gene3D" id="3.20.20.450">
    <property type="entry name" value="EAL domain"/>
    <property type="match status" value="1"/>
</dbReference>
<sequence length="1411" mass="158339">MADQTATPDTQDAMYVAGIGASAGGLEALRPLVAALEPTGRACYIVAQHMAPDHRSLLIDLLAREARLPVVQARNNARIQPDMIYVAPAGKDILVSKNVIRIRKPRKPLGAKPSVDLLLTSLAESHGARAIGVVLSGTGSDGTLGIKAIREAGGITLAQSLDTAKYVSMPQSAMRDGAADCALPPEAIARRIQEHALNTNSSTIRIEAGNDDISLPKLIRRIARHTGIDFSAYKEGTIERQLSRRIAAKGLPSLEAYWAWLDEHPDELSDLASSFLICVTAFFRDPKAYEAIKPVLRAHLLTKPPGSDIRIWVPACATGEEAYSLAILLEEILGDQVHRHDIRIFATDVHEEALKTARLGRYPELAVEGLSHELIEKYFQPDEGMYRVGERLRKRVLFSRHDVIQNPPFLRLDLISCRNLLIYFRPELQEAVLDTFHYALNGRGILWLGSSETVHENSRLWVEVDRAHRIYQRREGAQTRPHSSFRLPGLFRNAKARGTLPAEPHPLETLGSELLMNDYVPPAILMSQDGGILRLFGDCSPFVRLPRGKAELDLFNLIIPEFRGDLRAGVHIVLRRDTIYRGSPVQISTDHEDRRFRLVIRQPEALKIQAEDVVLVIFEPVSASTPPSRPVHPDDPAVREHIRELEEELAVTRDRMQTVIEELETSNEELKALNEETQATGEELLASNAELEAANEELQAANEELNTLNEELRHTNEALTAANEDLRNILDSLQKALVVLDANLLVRRFNEEAKDFFDLTEQSKGISLLNIRTRYSMTGLAEKLHAVLETGTHEEVQFSAPDRHYRARLTPYMRDDQTGTTCISGVLLSIQDITAEYEQQQRDRLHASVFEHAAEGILITDEHNRILAANPAFQLISGYTEAELLGRTPAIFRSPNHDQHFFRALWQELLKNGSWSGEMENRRKDGTRYWVYLSIAMLRDEHGKASRFIAVFNDITEFKQAKDVIEYQANYDSLTGLPNRNLVIDRLREALKRLKRTQTGLCLMFLDLDNFKDINDSLGHDTGDRLLQVVAERIRKTLRETDTVGRLGGDEFLIILPDIRYPEDAAQTATTLLERLSEPVQINDLQIATAASIGLTLAPADGRSAEQLMRNADSALYAAKDQGRNRYSFFTQDQQEEAIQRQWLRSELAHALDRGELHVHYQPIVSLASGEIVGAEALMRWKHPSRGSISPATFIPIAEHSGLINSLSLWMARTAVRDMATLNEKLNRHLYVSVNLSVNELLMASHVDDLIRCLNTAGMLDAGLVSLELTENLAMEKNSEQRHNLLRLKEAGCRIALDDFGTGYSSLSYLKNLPIDVIKVDRSFTRDLMEDPEDASMVNAICDLARSFGMQIIVEGVETADQLTFFRHRTDCLIQGYFFARPLPLAEFERFVTNEAACMARLLQHLQATSL</sequence>
<dbReference type="SMART" id="SM00086">
    <property type="entry name" value="PAC"/>
    <property type="match status" value="1"/>
</dbReference>
<comment type="cofactor">
    <cofactor evidence="2">
        <name>Mg(2+)</name>
        <dbReference type="ChEBI" id="CHEBI:18420"/>
    </cofactor>
</comment>
<evidence type="ECO:0000256" key="5">
    <source>
        <dbReference type="ARBA" id="ARBA00022679"/>
    </source>
</evidence>
<dbReference type="InterPro" id="IPR036804">
    <property type="entry name" value="CheR_N_sf"/>
</dbReference>
<dbReference type="Pfam" id="PF13596">
    <property type="entry name" value="PAS_10"/>
    <property type="match status" value="1"/>
</dbReference>
<gene>
    <name evidence="15" type="ORF">AAIA72_10695</name>
</gene>
<keyword evidence="5" id="KW-0808">Transferase</keyword>
<dbReference type="CDD" id="cd01949">
    <property type="entry name" value="GGDEF"/>
    <property type="match status" value="1"/>
</dbReference>
<dbReference type="PROSITE" id="PS50113">
    <property type="entry name" value="PAC"/>
    <property type="match status" value="1"/>
</dbReference>
<proteinExistence type="predicted"/>
<dbReference type="InterPro" id="IPR029787">
    <property type="entry name" value="Nucleotide_cyclase"/>
</dbReference>
<dbReference type="PROSITE" id="PS50123">
    <property type="entry name" value="CHER"/>
    <property type="match status" value="1"/>
</dbReference>
<dbReference type="Gene3D" id="3.40.50.180">
    <property type="entry name" value="Methylesterase CheB, C-terminal domain"/>
    <property type="match status" value="1"/>
</dbReference>
<keyword evidence="7" id="KW-0145">Chemotaxis</keyword>
<dbReference type="Gene3D" id="3.40.50.150">
    <property type="entry name" value="Vaccinia Virus protein VP39"/>
    <property type="match status" value="1"/>
</dbReference>
<feature type="domain" description="GGDEF" evidence="14">
    <location>
        <begin position="999"/>
        <end position="1132"/>
    </location>
</feature>
<dbReference type="Pfam" id="PF13426">
    <property type="entry name" value="PAS_9"/>
    <property type="match status" value="1"/>
</dbReference>
<dbReference type="Pfam" id="PF01739">
    <property type="entry name" value="CheR"/>
    <property type="match status" value="1"/>
</dbReference>
<dbReference type="InterPro" id="IPR000160">
    <property type="entry name" value="GGDEF_dom"/>
</dbReference>
<dbReference type="SUPFAM" id="SSF52738">
    <property type="entry name" value="Methylesterase CheB, C-terminal domain"/>
    <property type="match status" value="1"/>
</dbReference>
<evidence type="ECO:0000256" key="3">
    <source>
        <dbReference type="ARBA" id="ARBA00012534"/>
    </source>
</evidence>
<feature type="domain" description="PAS" evidence="9">
    <location>
        <begin position="842"/>
        <end position="913"/>
    </location>
</feature>
<feature type="active site" evidence="7">
    <location>
        <position position="22"/>
    </location>
</feature>
<evidence type="ECO:0000256" key="2">
    <source>
        <dbReference type="ARBA" id="ARBA00001946"/>
    </source>
</evidence>
<feature type="domain" description="CheR-type methyltransferase" evidence="12">
    <location>
        <begin position="217"/>
        <end position="454"/>
    </location>
</feature>
<dbReference type="Pfam" id="PF00990">
    <property type="entry name" value="GGDEF"/>
    <property type="match status" value="1"/>
</dbReference>
<evidence type="ECO:0000259" key="12">
    <source>
        <dbReference type="PROSITE" id="PS50123"/>
    </source>
</evidence>
<dbReference type="InterPro" id="IPR001633">
    <property type="entry name" value="EAL_dom"/>
</dbReference>
<dbReference type="SUPFAM" id="SSF55785">
    <property type="entry name" value="PYP-like sensor domain (PAS domain)"/>
    <property type="match status" value="2"/>
</dbReference>
<keyword evidence="4" id="KW-0489">Methyltransferase</keyword>
<protein>
    <recommendedName>
        <fullName evidence="3">protein-glutamate O-methyltransferase</fullName>
        <ecNumber evidence="3">2.1.1.80</ecNumber>
    </recommendedName>
</protein>
<dbReference type="KEGG" id="tcd:AAIA72_10695"/>
<evidence type="ECO:0000259" key="13">
    <source>
        <dbReference type="PROSITE" id="PS50883"/>
    </source>
</evidence>
<dbReference type="InterPro" id="IPR052155">
    <property type="entry name" value="Biofilm_reg_signaling"/>
</dbReference>
<evidence type="ECO:0000256" key="4">
    <source>
        <dbReference type="ARBA" id="ARBA00022603"/>
    </source>
</evidence>
<dbReference type="FunFam" id="3.30.70.270:FF:000001">
    <property type="entry name" value="Diguanylate cyclase domain protein"/>
    <property type="match status" value="1"/>
</dbReference>
<dbReference type="InterPro" id="IPR029063">
    <property type="entry name" value="SAM-dependent_MTases_sf"/>
</dbReference>
<evidence type="ECO:0000256" key="1">
    <source>
        <dbReference type="ARBA" id="ARBA00001541"/>
    </source>
</evidence>
<evidence type="ECO:0000256" key="7">
    <source>
        <dbReference type="PROSITE-ProRule" id="PRU00050"/>
    </source>
</evidence>
<dbReference type="Gene3D" id="1.10.155.10">
    <property type="entry name" value="Chemotaxis receptor methyltransferase CheR, N-terminal domain"/>
    <property type="match status" value="1"/>
</dbReference>
<comment type="catalytic activity">
    <reaction evidence="1">
        <text>L-glutamyl-[protein] + S-adenosyl-L-methionine = [protein]-L-glutamate 5-O-methyl ester + S-adenosyl-L-homocysteine</text>
        <dbReference type="Rhea" id="RHEA:24452"/>
        <dbReference type="Rhea" id="RHEA-COMP:10208"/>
        <dbReference type="Rhea" id="RHEA-COMP:10311"/>
        <dbReference type="ChEBI" id="CHEBI:29973"/>
        <dbReference type="ChEBI" id="CHEBI:57856"/>
        <dbReference type="ChEBI" id="CHEBI:59789"/>
        <dbReference type="ChEBI" id="CHEBI:82795"/>
        <dbReference type="EC" id="2.1.1.80"/>
    </reaction>
</comment>
<feature type="domain" description="PAC" evidence="10">
    <location>
        <begin position="915"/>
        <end position="967"/>
    </location>
</feature>
<organism evidence="15">
    <name type="scientific">Thermohahella caldifontis</name>
    <dbReference type="NCBI Taxonomy" id="3142973"/>
    <lineage>
        <taxon>Bacteria</taxon>
        <taxon>Pseudomonadati</taxon>
        <taxon>Pseudomonadota</taxon>
        <taxon>Gammaproteobacteria</taxon>
        <taxon>Oceanospirillales</taxon>
        <taxon>Hahellaceae</taxon>
        <taxon>Thermohahella</taxon>
    </lineage>
</organism>
<dbReference type="EC" id="2.1.1.80" evidence="3"/>
<feature type="active site" evidence="7">
    <location>
        <position position="141"/>
    </location>
</feature>
<dbReference type="InterPro" id="IPR000673">
    <property type="entry name" value="Sig_transdc_resp-reg_Me-estase"/>
</dbReference>
<dbReference type="SUPFAM" id="SSF141868">
    <property type="entry name" value="EAL domain-like"/>
    <property type="match status" value="1"/>
</dbReference>
<dbReference type="GO" id="GO:0006935">
    <property type="term" value="P:chemotaxis"/>
    <property type="evidence" value="ECO:0007669"/>
    <property type="project" value="UniProtKB-UniRule"/>
</dbReference>
<feature type="domain" description="EAL" evidence="13">
    <location>
        <begin position="1141"/>
        <end position="1396"/>
    </location>
</feature>
<dbReference type="InterPro" id="IPR022642">
    <property type="entry name" value="CheR_C"/>
</dbReference>
<evidence type="ECO:0000256" key="6">
    <source>
        <dbReference type="ARBA" id="ARBA00022691"/>
    </source>
</evidence>
<evidence type="ECO:0000313" key="15">
    <source>
        <dbReference type="EMBL" id="XDT71273.1"/>
    </source>
</evidence>
<evidence type="ECO:0000259" key="11">
    <source>
        <dbReference type="PROSITE" id="PS50122"/>
    </source>
</evidence>
<dbReference type="GO" id="GO:0008984">
    <property type="term" value="F:protein-glutamate methylesterase activity"/>
    <property type="evidence" value="ECO:0007669"/>
    <property type="project" value="InterPro"/>
</dbReference>
<dbReference type="GO" id="GO:0032259">
    <property type="term" value="P:methylation"/>
    <property type="evidence" value="ECO:0007669"/>
    <property type="project" value="UniProtKB-KW"/>
</dbReference>
<dbReference type="Pfam" id="PF03705">
    <property type="entry name" value="CheR_N"/>
    <property type="match status" value="1"/>
</dbReference>
<evidence type="ECO:0000259" key="14">
    <source>
        <dbReference type="PROSITE" id="PS50887"/>
    </source>
</evidence>
<dbReference type="NCBIfam" id="TIGR00254">
    <property type="entry name" value="GGDEF"/>
    <property type="match status" value="1"/>
</dbReference>
<keyword evidence="8" id="KW-0175">Coiled coil</keyword>
<dbReference type="SUPFAM" id="SSF55073">
    <property type="entry name" value="Nucleotide cyclase"/>
    <property type="match status" value="1"/>
</dbReference>
<dbReference type="Gene3D" id="3.30.450.20">
    <property type="entry name" value="PAS domain"/>
    <property type="match status" value="2"/>
</dbReference>
<dbReference type="InterPro" id="IPR022641">
    <property type="entry name" value="CheR_N"/>
</dbReference>
<evidence type="ECO:0000259" key="9">
    <source>
        <dbReference type="PROSITE" id="PS50112"/>
    </source>
</evidence>
<dbReference type="InterPro" id="IPR001610">
    <property type="entry name" value="PAC"/>
</dbReference>
<accession>A0AB39USG1</accession>
<feature type="coiled-coil region" evidence="8">
    <location>
        <begin position="642"/>
        <end position="743"/>
    </location>
</feature>
<dbReference type="InterPro" id="IPR000014">
    <property type="entry name" value="PAS"/>
</dbReference>